<dbReference type="Proteomes" id="UP000634136">
    <property type="component" value="Unassembled WGS sequence"/>
</dbReference>
<feature type="compositionally biased region" description="Polar residues" evidence="1">
    <location>
        <begin position="1"/>
        <end position="11"/>
    </location>
</feature>
<accession>A0A834TMZ0</accession>
<dbReference type="EMBL" id="JAAIUW010000006">
    <property type="protein sequence ID" value="KAF7825418.1"/>
    <property type="molecule type" value="Genomic_DNA"/>
</dbReference>
<evidence type="ECO:0000313" key="3">
    <source>
        <dbReference type="Proteomes" id="UP000634136"/>
    </source>
</evidence>
<sequence>MKPQSITSTTNPKLKPKKPPIAIYLQGGKNRFV</sequence>
<evidence type="ECO:0000313" key="2">
    <source>
        <dbReference type="EMBL" id="KAF7825418.1"/>
    </source>
</evidence>
<evidence type="ECO:0000256" key="1">
    <source>
        <dbReference type="SAM" id="MobiDB-lite"/>
    </source>
</evidence>
<protein>
    <submittedName>
        <fullName evidence="2">Uncharacterized protein</fullName>
    </submittedName>
</protein>
<name>A0A834TMZ0_9FABA</name>
<feature type="region of interest" description="Disordered" evidence="1">
    <location>
        <begin position="1"/>
        <end position="21"/>
    </location>
</feature>
<reference evidence="2" key="1">
    <citation type="submission" date="2020-09" db="EMBL/GenBank/DDBJ databases">
        <title>Genome-Enabled Discovery of Anthraquinone Biosynthesis in Senna tora.</title>
        <authorList>
            <person name="Kang S.-H."/>
            <person name="Pandey R.P."/>
            <person name="Lee C.-M."/>
            <person name="Sim J.-S."/>
            <person name="Jeong J.-T."/>
            <person name="Choi B.-S."/>
            <person name="Jung M."/>
            <person name="Ginzburg D."/>
            <person name="Zhao K."/>
            <person name="Won S.Y."/>
            <person name="Oh T.-J."/>
            <person name="Yu Y."/>
            <person name="Kim N.-H."/>
            <person name="Lee O.R."/>
            <person name="Lee T.-H."/>
            <person name="Bashyal P."/>
            <person name="Kim T.-S."/>
            <person name="Lee W.-H."/>
            <person name="Kawkins C."/>
            <person name="Kim C.-K."/>
            <person name="Kim J.S."/>
            <person name="Ahn B.O."/>
            <person name="Rhee S.Y."/>
            <person name="Sohng J.K."/>
        </authorList>
    </citation>
    <scope>NUCLEOTIDE SEQUENCE</scope>
    <source>
        <tissue evidence="2">Leaf</tissue>
    </source>
</reference>
<gene>
    <name evidence="2" type="ORF">G2W53_016582</name>
</gene>
<keyword evidence="3" id="KW-1185">Reference proteome</keyword>
<dbReference type="AlphaFoldDB" id="A0A834TMZ0"/>
<organism evidence="2 3">
    <name type="scientific">Senna tora</name>
    <dbReference type="NCBI Taxonomy" id="362788"/>
    <lineage>
        <taxon>Eukaryota</taxon>
        <taxon>Viridiplantae</taxon>
        <taxon>Streptophyta</taxon>
        <taxon>Embryophyta</taxon>
        <taxon>Tracheophyta</taxon>
        <taxon>Spermatophyta</taxon>
        <taxon>Magnoliopsida</taxon>
        <taxon>eudicotyledons</taxon>
        <taxon>Gunneridae</taxon>
        <taxon>Pentapetalae</taxon>
        <taxon>rosids</taxon>
        <taxon>fabids</taxon>
        <taxon>Fabales</taxon>
        <taxon>Fabaceae</taxon>
        <taxon>Caesalpinioideae</taxon>
        <taxon>Cassia clade</taxon>
        <taxon>Senna</taxon>
    </lineage>
</organism>
<proteinExistence type="predicted"/>
<comment type="caution">
    <text evidence="2">The sequence shown here is derived from an EMBL/GenBank/DDBJ whole genome shotgun (WGS) entry which is preliminary data.</text>
</comment>